<dbReference type="EMBL" id="FWWW01000061">
    <property type="protein sequence ID" value="SMB92802.1"/>
    <property type="molecule type" value="Genomic_DNA"/>
</dbReference>
<dbReference type="GO" id="GO:0005886">
    <property type="term" value="C:plasma membrane"/>
    <property type="evidence" value="ECO:0007669"/>
    <property type="project" value="UniProtKB-SubCell"/>
</dbReference>
<comment type="subcellular location">
    <subcellularLocation>
        <location evidence="1">Cell membrane</location>
        <topology evidence="1">Multi-pass membrane protein</topology>
    </subcellularLocation>
</comment>
<evidence type="ECO:0000256" key="7">
    <source>
        <dbReference type="SAM" id="Phobius"/>
    </source>
</evidence>
<evidence type="ECO:0000256" key="2">
    <source>
        <dbReference type="ARBA" id="ARBA00007430"/>
    </source>
</evidence>
<reference evidence="9 10" key="1">
    <citation type="submission" date="2017-04" db="EMBL/GenBank/DDBJ databases">
        <authorList>
            <person name="Afonso C.L."/>
            <person name="Miller P.J."/>
            <person name="Scott M.A."/>
            <person name="Spackman E."/>
            <person name="Goraichik I."/>
            <person name="Dimitrov K.M."/>
            <person name="Suarez D.L."/>
            <person name="Swayne D.E."/>
        </authorList>
    </citation>
    <scope>NUCLEOTIDE SEQUENCE [LARGE SCALE GENOMIC DNA]</scope>
    <source>
        <strain evidence="9 10">DSM 11622</strain>
    </source>
</reference>
<evidence type="ECO:0000256" key="1">
    <source>
        <dbReference type="ARBA" id="ARBA00004651"/>
    </source>
</evidence>
<feature type="transmembrane region" description="Helical" evidence="7">
    <location>
        <begin position="358"/>
        <end position="376"/>
    </location>
</feature>
<dbReference type="STRING" id="645990.SAMN00120144_3301"/>
<evidence type="ECO:0000256" key="5">
    <source>
        <dbReference type="ARBA" id="ARBA00022989"/>
    </source>
</evidence>
<feature type="transmembrane region" description="Helical" evidence="7">
    <location>
        <begin position="12"/>
        <end position="31"/>
    </location>
</feature>
<dbReference type="CDD" id="cd13127">
    <property type="entry name" value="MATE_tuaB_like"/>
    <property type="match status" value="1"/>
</dbReference>
<keyword evidence="4 7" id="KW-0812">Transmembrane</keyword>
<dbReference type="Pfam" id="PF04577">
    <property type="entry name" value="Glyco_transf_61"/>
    <property type="match status" value="1"/>
</dbReference>
<proteinExistence type="inferred from homology"/>
<dbReference type="AlphaFoldDB" id="A0A1W1VHG9"/>
<evidence type="ECO:0000256" key="4">
    <source>
        <dbReference type="ARBA" id="ARBA00022692"/>
    </source>
</evidence>
<feature type="transmembrane region" description="Helical" evidence="7">
    <location>
        <begin position="116"/>
        <end position="137"/>
    </location>
</feature>
<evidence type="ECO:0000256" key="3">
    <source>
        <dbReference type="ARBA" id="ARBA00022475"/>
    </source>
</evidence>
<feature type="transmembrane region" description="Helical" evidence="7">
    <location>
        <begin position="327"/>
        <end position="346"/>
    </location>
</feature>
<evidence type="ECO:0000313" key="10">
    <source>
        <dbReference type="Proteomes" id="UP000192266"/>
    </source>
</evidence>
<evidence type="ECO:0000256" key="6">
    <source>
        <dbReference type="ARBA" id="ARBA00023136"/>
    </source>
</evidence>
<dbReference type="Proteomes" id="UP000192266">
    <property type="component" value="Unassembled WGS sequence"/>
</dbReference>
<keyword evidence="10" id="KW-1185">Reference proteome</keyword>
<feature type="transmembrane region" description="Helical" evidence="7">
    <location>
        <begin position="43"/>
        <end position="60"/>
    </location>
</feature>
<feature type="transmembrane region" description="Helical" evidence="7">
    <location>
        <begin position="413"/>
        <end position="434"/>
    </location>
</feature>
<keyword evidence="5 7" id="KW-1133">Transmembrane helix</keyword>
<feature type="transmembrane region" description="Helical" evidence="7">
    <location>
        <begin position="446"/>
        <end position="466"/>
    </location>
</feature>
<protein>
    <submittedName>
        <fullName evidence="9">Polysaccharide biosynthesis protein</fullName>
    </submittedName>
</protein>
<accession>A0A1W1VHG9</accession>
<feature type="transmembrane region" description="Helical" evidence="7">
    <location>
        <begin position="286"/>
        <end position="307"/>
    </location>
</feature>
<comment type="similarity">
    <text evidence="2">Belongs to the polysaccharide synthase family.</text>
</comment>
<feature type="transmembrane region" description="Helical" evidence="7">
    <location>
        <begin position="173"/>
        <end position="194"/>
    </location>
</feature>
<dbReference type="Pfam" id="PF13440">
    <property type="entry name" value="Polysacc_synt_3"/>
    <property type="match status" value="1"/>
</dbReference>
<dbReference type="InterPro" id="IPR050833">
    <property type="entry name" value="Poly_Biosynth_Transport"/>
</dbReference>
<organism evidence="9 10">
    <name type="scientific">Hymenobacter roseosalivarius DSM 11622</name>
    <dbReference type="NCBI Taxonomy" id="645990"/>
    <lineage>
        <taxon>Bacteria</taxon>
        <taxon>Pseudomonadati</taxon>
        <taxon>Bacteroidota</taxon>
        <taxon>Cytophagia</taxon>
        <taxon>Cytophagales</taxon>
        <taxon>Hymenobacteraceae</taxon>
        <taxon>Hymenobacter</taxon>
    </lineage>
</organism>
<evidence type="ECO:0000313" key="9">
    <source>
        <dbReference type="EMBL" id="SMB92802.1"/>
    </source>
</evidence>
<feature type="transmembrane region" description="Helical" evidence="7">
    <location>
        <begin position="81"/>
        <end position="104"/>
    </location>
</feature>
<keyword evidence="6 7" id="KW-0472">Membrane</keyword>
<feature type="transmembrane region" description="Helical" evidence="7">
    <location>
        <begin position="149"/>
        <end position="167"/>
    </location>
</feature>
<name>A0A1W1VHG9_9BACT</name>
<dbReference type="InterPro" id="IPR049625">
    <property type="entry name" value="Glyco_transf_61_cat"/>
</dbReference>
<dbReference type="GO" id="GO:0016757">
    <property type="term" value="F:glycosyltransferase activity"/>
    <property type="evidence" value="ECO:0007669"/>
    <property type="project" value="InterPro"/>
</dbReference>
<feature type="domain" description="Glycosyltransferase 61 catalytic" evidence="8">
    <location>
        <begin position="648"/>
        <end position="817"/>
    </location>
</feature>
<gene>
    <name evidence="9" type="ORF">SAMN00120144_3301</name>
</gene>
<dbReference type="RefSeq" id="WP_084444802.1">
    <property type="nucleotide sequence ID" value="NZ_FWWW01000061.1"/>
</dbReference>
<dbReference type="PANTHER" id="PTHR30250">
    <property type="entry name" value="PST FAMILY PREDICTED COLANIC ACID TRANSPORTER"/>
    <property type="match status" value="1"/>
</dbReference>
<dbReference type="OrthoDB" id="9770347at2"/>
<keyword evidence="3" id="KW-1003">Cell membrane</keyword>
<sequence length="883" mass="97327">MSQNLSSRILHSIKWTTTATFAIAAMQVGYSALMSRLLTPADFGLVAMAGVVLSFGGYFAQMGLEQALIQRTELSNEDVRVAFTVSVLLGITCTTILWFTAPLVPLYFQNPHVVPILRVMAVSLLITGLSATAISLLKRRMAFETLSKIEVASYIIAYGGVGLGMAFRGHGVWSLLGATITQGVLLGILAYWNVRHSIRPLFSWDVFKPLFAFGGRVSVISFLEFLGANLDQLFIGRLLGVRMVGIYNRAFMLVYLPVHNMTTSIARVLLPAFSTLQNDRKRLSQAYLTTLSLTSYVVLPTCLGIATTAEPLVKVMLGDQWLEAIPIVKIVAFVVGLNMLSTFGGILFESLADLNFKLALQGGYVIIQALLMIYASRFGLVGLTRAMLIGEILRHLAYLIAGRRLLSYSFFDIVSTYLPATVTALVVGLASYGLTKVFAGSGVPALVQLLAHILLCGFLLIGMLTVSINRPIRMQLDEHVLSKLSFLQQSRSFSQMRLSVAKVRVRLAQILQRKLLGSMVGNLPVTALRSLEEVCGWDDVRPHVRTMRTLSAPITQHYSFPAHYPPYFRRNKAFEARLAYWLRDVCVAPANGLTWLPEADYVLSESIGDVRRLMGWGNILPHLHLLHSRRPTPLEENGLVVAAAPAPFFHWIFETLPNLLTALELDPKVRILLPAQYPNFVRQALEVRLGNDFDQRVAIAEGPVRIPNLLLLQTEVDAGFIPPIAVDILRNSYLPNHSTLPAGHRDLYISRRYVPRRAMSNEAVLEEALRKRGFDIVYSERLSFADQVKLFSQARTVVALHGAGMSNIVWAPAGLQVLEIFPNGYFNDCYARLTVQLGHGYDYVTCGSSQGKTASGTISVADVVARLPLVPASQPVGLASALQ</sequence>
<evidence type="ECO:0000259" key="8">
    <source>
        <dbReference type="Pfam" id="PF04577"/>
    </source>
</evidence>
<dbReference type="PANTHER" id="PTHR30250:SF10">
    <property type="entry name" value="LIPOPOLYSACCHARIDE BIOSYNTHESIS PROTEIN WZXC"/>
    <property type="match status" value="1"/>
</dbReference>